<feature type="compositionally biased region" description="Basic residues" evidence="1">
    <location>
        <begin position="136"/>
        <end position="147"/>
    </location>
</feature>
<dbReference type="AlphaFoldDB" id="A0A6J4QH22"/>
<dbReference type="EC" id="2.7.1.11" evidence="2"/>
<name>A0A6J4QH22_9ACTN</name>
<organism evidence="2">
    <name type="scientific">uncultured Rubrobacteraceae bacterium</name>
    <dbReference type="NCBI Taxonomy" id="349277"/>
    <lineage>
        <taxon>Bacteria</taxon>
        <taxon>Bacillati</taxon>
        <taxon>Actinomycetota</taxon>
        <taxon>Rubrobacteria</taxon>
        <taxon>Rubrobacterales</taxon>
        <taxon>Rubrobacteraceae</taxon>
        <taxon>environmental samples</taxon>
    </lineage>
</organism>
<keyword evidence="2" id="KW-0808">Transferase</keyword>
<proteinExistence type="predicted"/>
<feature type="compositionally biased region" description="Basic residues" evidence="1">
    <location>
        <begin position="287"/>
        <end position="304"/>
    </location>
</feature>
<protein>
    <submittedName>
        <fullName evidence="2">6-phosphofructokinase</fullName>
        <ecNumber evidence="2">2.7.1.11</ecNumber>
    </submittedName>
</protein>
<feature type="compositionally biased region" description="Basic and acidic residues" evidence="1">
    <location>
        <begin position="55"/>
        <end position="64"/>
    </location>
</feature>
<feature type="compositionally biased region" description="Basic residues" evidence="1">
    <location>
        <begin position="233"/>
        <end position="253"/>
    </location>
</feature>
<feature type="compositionally biased region" description="Low complexity" evidence="1">
    <location>
        <begin position="190"/>
        <end position="201"/>
    </location>
</feature>
<feature type="non-terminal residue" evidence="2">
    <location>
        <position position="323"/>
    </location>
</feature>
<feature type="compositionally biased region" description="Basic residues" evidence="1">
    <location>
        <begin position="115"/>
        <end position="128"/>
    </location>
</feature>
<evidence type="ECO:0000256" key="1">
    <source>
        <dbReference type="SAM" id="MobiDB-lite"/>
    </source>
</evidence>
<dbReference type="GO" id="GO:0003872">
    <property type="term" value="F:6-phosphofructokinase activity"/>
    <property type="evidence" value="ECO:0007669"/>
    <property type="project" value="UniProtKB-EC"/>
</dbReference>
<evidence type="ECO:0000313" key="2">
    <source>
        <dbReference type="EMBL" id="CAA9443997.1"/>
    </source>
</evidence>
<feature type="region of interest" description="Disordered" evidence="1">
    <location>
        <begin position="1"/>
        <end position="323"/>
    </location>
</feature>
<keyword evidence="2" id="KW-0418">Kinase</keyword>
<reference evidence="2" key="1">
    <citation type="submission" date="2020-02" db="EMBL/GenBank/DDBJ databases">
        <authorList>
            <person name="Meier V. D."/>
        </authorList>
    </citation>
    <scope>NUCLEOTIDE SEQUENCE</scope>
    <source>
        <strain evidence="2">AVDCRST_MAG01</strain>
    </source>
</reference>
<feature type="compositionally biased region" description="Gly residues" evidence="1">
    <location>
        <begin position="19"/>
        <end position="35"/>
    </location>
</feature>
<sequence>EDSGIDERGGRARDERGRAGSGADGVFPGLGGVRGSGRVQGASGGQDLPDGPPGPRRDPPQGRHDSRHRTVQGVRHPGGPAAGDREARGGRHRRPSRYRRQREPDGRAQADGARGLRRRGAGLHRQRRVRDGGCHRGGHGAQHRAAGHRPPERHGKLAPQGARGRGNGQGLRVSRAHERHRRRGRGGGSPRVRAAPRGAVAPHEKGLRPGQVALHRRGRGGGAALGRGDPRVHQRHRGDLRRAPHGRRAHPAGRHTDRLRPHPGQPPGDRSGRGARRRGLRHDGRGPRRRDKARAAARGRRQRAGARPGDLQDGRGARRAAGV</sequence>
<dbReference type="EMBL" id="CADCUW010000507">
    <property type="protein sequence ID" value="CAA9443997.1"/>
    <property type="molecule type" value="Genomic_DNA"/>
</dbReference>
<gene>
    <name evidence="2" type="ORF">AVDCRST_MAG01-01-3917</name>
</gene>
<feature type="compositionally biased region" description="Basic residues" evidence="1">
    <location>
        <begin position="90"/>
        <end position="100"/>
    </location>
</feature>
<feature type="non-terminal residue" evidence="2">
    <location>
        <position position="1"/>
    </location>
</feature>
<feature type="compositionally biased region" description="Basic and acidic residues" evidence="1">
    <location>
        <begin position="1"/>
        <end position="18"/>
    </location>
</feature>
<accession>A0A6J4QH22</accession>